<dbReference type="InterPro" id="IPR017884">
    <property type="entry name" value="SANT_dom"/>
</dbReference>
<evidence type="ECO:0000256" key="6">
    <source>
        <dbReference type="SAM" id="MobiDB-lite"/>
    </source>
</evidence>
<dbReference type="PROSITE" id="PS51293">
    <property type="entry name" value="SANT"/>
    <property type="match status" value="1"/>
</dbReference>
<feature type="compositionally biased region" description="Basic and acidic residues" evidence="6">
    <location>
        <begin position="48"/>
        <end position="57"/>
    </location>
</feature>
<feature type="region of interest" description="Disordered" evidence="6">
    <location>
        <begin position="1"/>
        <end position="72"/>
    </location>
</feature>
<keyword evidence="3" id="KW-0804">Transcription</keyword>
<feature type="compositionally biased region" description="Basic and acidic residues" evidence="6">
    <location>
        <begin position="258"/>
        <end position="270"/>
    </location>
</feature>
<protein>
    <recommendedName>
        <fullName evidence="12">Chromatin structure-remodeling complex protein RSC8</fullName>
    </recommendedName>
</protein>
<evidence type="ECO:0000256" key="1">
    <source>
        <dbReference type="ARBA" id="ARBA00023015"/>
    </source>
</evidence>
<dbReference type="InterPro" id="IPR036388">
    <property type="entry name" value="WH-like_DNA-bd_sf"/>
</dbReference>
<dbReference type="PROSITE" id="PS50090">
    <property type="entry name" value="MYB_LIKE"/>
    <property type="match status" value="1"/>
</dbReference>
<dbReference type="Gene3D" id="1.10.10.60">
    <property type="entry name" value="Homeodomain-like"/>
    <property type="match status" value="1"/>
</dbReference>
<feature type="domain" description="SWIRM" evidence="8">
    <location>
        <begin position="96"/>
        <end position="193"/>
    </location>
</feature>
<dbReference type="PROSITE" id="PS50934">
    <property type="entry name" value="SWIRM"/>
    <property type="match status" value="1"/>
</dbReference>
<evidence type="ECO:0000259" key="8">
    <source>
        <dbReference type="PROSITE" id="PS50934"/>
    </source>
</evidence>
<feature type="compositionally biased region" description="Basic and acidic residues" evidence="6">
    <location>
        <begin position="31"/>
        <end position="41"/>
    </location>
</feature>
<dbReference type="SUPFAM" id="SSF46689">
    <property type="entry name" value="Homeodomain-like"/>
    <property type="match status" value="2"/>
</dbReference>
<dbReference type="RefSeq" id="XP_066828237.1">
    <property type="nucleotide sequence ID" value="XM_066971171.1"/>
</dbReference>
<proteinExistence type="predicted"/>
<keyword evidence="11" id="KW-1185">Reference proteome</keyword>
<dbReference type="CDD" id="cd02336">
    <property type="entry name" value="ZZ_RSC8"/>
    <property type="match status" value="1"/>
</dbReference>
<keyword evidence="4" id="KW-0539">Nucleus</keyword>
<evidence type="ECO:0000256" key="2">
    <source>
        <dbReference type="ARBA" id="ARBA00023125"/>
    </source>
</evidence>
<dbReference type="InterPro" id="IPR041984">
    <property type="entry name" value="Rsc8/Ssr1/Ssr2_ZZ"/>
</dbReference>
<organism evidence="10 11">
    <name type="scientific">Lodderomyces beijingensis</name>
    <dbReference type="NCBI Taxonomy" id="1775926"/>
    <lineage>
        <taxon>Eukaryota</taxon>
        <taxon>Fungi</taxon>
        <taxon>Dikarya</taxon>
        <taxon>Ascomycota</taxon>
        <taxon>Saccharomycotina</taxon>
        <taxon>Pichiomycetes</taxon>
        <taxon>Debaryomycetaceae</taxon>
        <taxon>Candida/Lodderomyces clade</taxon>
        <taxon>Lodderomyces</taxon>
    </lineage>
</organism>
<feature type="region of interest" description="Disordered" evidence="6">
    <location>
        <begin position="243"/>
        <end position="272"/>
    </location>
</feature>
<keyword evidence="5" id="KW-0175">Coiled coil</keyword>
<evidence type="ECO:0000256" key="5">
    <source>
        <dbReference type="SAM" id="Coils"/>
    </source>
</evidence>
<feature type="compositionally biased region" description="Low complexity" evidence="6">
    <location>
        <begin position="247"/>
        <end position="256"/>
    </location>
</feature>
<evidence type="ECO:0000259" key="7">
    <source>
        <dbReference type="PROSITE" id="PS50090"/>
    </source>
</evidence>
<dbReference type="PANTHER" id="PTHR12802">
    <property type="entry name" value="SWI/SNF COMPLEX-RELATED"/>
    <property type="match status" value="1"/>
</dbReference>
<dbReference type="CDD" id="cd00167">
    <property type="entry name" value="SANT"/>
    <property type="match status" value="1"/>
</dbReference>
<keyword evidence="1" id="KW-0805">Transcription regulation</keyword>
<dbReference type="Pfam" id="PF04433">
    <property type="entry name" value="SWIRM"/>
    <property type="match status" value="1"/>
</dbReference>
<evidence type="ECO:0000313" key="11">
    <source>
        <dbReference type="Proteomes" id="UP001497383"/>
    </source>
</evidence>
<evidence type="ECO:0000313" key="10">
    <source>
        <dbReference type="EMBL" id="CAK9436777.1"/>
    </source>
</evidence>
<reference evidence="10 11" key="1">
    <citation type="submission" date="2024-03" db="EMBL/GenBank/DDBJ databases">
        <authorList>
            <person name="Brejova B."/>
        </authorList>
    </citation>
    <scope>NUCLEOTIDE SEQUENCE [LARGE SCALE GENOMIC DNA]</scope>
    <source>
        <strain evidence="10 11">CBS 14171</strain>
    </source>
</reference>
<evidence type="ECO:0000256" key="3">
    <source>
        <dbReference type="ARBA" id="ARBA00023163"/>
    </source>
</evidence>
<evidence type="ECO:0008006" key="12">
    <source>
        <dbReference type="Google" id="ProtNLM"/>
    </source>
</evidence>
<dbReference type="PANTHER" id="PTHR12802:SF150">
    <property type="entry name" value="CHROMATIN STRUCTURE-REMODELING COMPLEX PROTEIN RSC8"/>
    <property type="match status" value="1"/>
</dbReference>
<dbReference type="SMART" id="SM00717">
    <property type="entry name" value="SANT"/>
    <property type="match status" value="1"/>
</dbReference>
<dbReference type="InterPro" id="IPR009057">
    <property type="entry name" value="Homeodomain-like_sf"/>
</dbReference>
<sequence length="616" mass="69096">MSLNGDSTEKDGAHTATEAPDASVQPGVDDATDKPDVKEQTETEAEQEAEKEAEKGQETGQEAEPEKKPDLLDAEKLQREFQERVKTYLAEQTAHVIIPSFAKWFDLSKIHPIEKKSFPDFFNDETVYKNPNGYKYIRDFLVNTFRLNPKEYLTITSVRRNLAGDVTIIIRIHQFLEKWGLINYQIDPKTKSVIVGPQYTGHFQITLDAPEGLTPYIPENATVSYKSEQSLKLEGSDVGGAAGGAADGAAATASATPNEEKMNGKEKPDENDPLQLNVEVKRNVYETGEKRLDFKANNSVHYACSICGKDTTEVRYHNLKIKSYTYNPNSTINNASILCAICYDQGLFPSNFSCSDFVELRNSESAHEWTEQEVLLLLEGIEMFATHEAPSAASGNINVNTNNQWNKISEHVATKSKEECLKKFIQLPIEDRFLTKLIKEEPQGSSAEERANLIEEIVSKLIKSKDGKDLLASNAKENAQKSHSEQTNLINQIIEMTVEKVQLKLETIDELQADLIAVQNQLTKERKLNLMERWAQYHKIQKLKQERPDLSDILSDLLRPVKLHDADQNDPSSSSADMEVDDDAASTAHTGDDANGESDDLPVSYTKPKEYQFWSG</sequence>
<feature type="domain" description="SANT" evidence="9">
    <location>
        <begin position="364"/>
        <end position="432"/>
    </location>
</feature>
<name>A0ABP0ZFX2_9ASCO</name>
<evidence type="ECO:0000256" key="4">
    <source>
        <dbReference type="ARBA" id="ARBA00023242"/>
    </source>
</evidence>
<dbReference type="Proteomes" id="UP001497383">
    <property type="component" value="Chromosome 2"/>
</dbReference>
<feature type="region of interest" description="Disordered" evidence="6">
    <location>
        <begin position="564"/>
        <end position="616"/>
    </location>
</feature>
<keyword evidence="2" id="KW-0238">DNA-binding</keyword>
<dbReference type="EMBL" id="OZ022406">
    <property type="protein sequence ID" value="CAK9436777.1"/>
    <property type="molecule type" value="Genomic_DNA"/>
</dbReference>
<dbReference type="InterPro" id="IPR001005">
    <property type="entry name" value="SANT/Myb"/>
</dbReference>
<dbReference type="Gene3D" id="1.10.10.10">
    <property type="entry name" value="Winged helix-like DNA-binding domain superfamily/Winged helix DNA-binding domain"/>
    <property type="match status" value="1"/>
</dbReference>
<feature type="domain" description="Myb-like" evidence="7">
    <location>
        <begin position="361"/>
        <end position="428"/>
    </location>
</feature>
<feature type="coiled-coil region" evidence="5">
    <location>
        <begin position="501"/>
        <end position="528"/>
    </location>
</feature>
<evidence type="ECO:0000259" key="9">
    <source>
        <dbReference type="PROSITE" id="PS51293"/>
    </source>
</evidence>
<accession>A0ABP0ZFX2</accession>
<dbReference type="GeneID" id="92206495"/>
<gene>
    <name evidence="10" type="ORF">LODBEIA_P12990</name>
</gene>
<dbReference type="InterPro" id="IPR007526">
    <property type="entry name" value="SWIRM"/>
</dbReference>